<dbReference type="InterPro" id="IPR036866">
    <property type="entry name" value="RibonucZ/Hydroxyglut_hydro"/>
</dbReference>
<dbReference type="PANTHER" id="PTHR42951:SF22">
    <property type="entry name" value="METALLO BETA-LACTAMASE SUPERFAMILY LIPOPROTEIN"/>
    <property type="match status" value="1"/>
</dbReference>
<dbReference type="SUPFAM" id="SSF56281">
    <property type="entry name" value="Metallo-hydrolase/oxidoreductase"/>
    <property type="match status" value="1"/>
</dbReference>
<dbReference type="Pfam" id="PF00753">
    <property type="entry name" value="Lactamase_B"/>
    <property type="match status" value="1"/>
</dbReference>
<dbReference type="InterPro" id="IPR001279">
    <property type="entry name" value="Metallo-B-lactamas"/>
</dbReference>
<evidence type="ECO:0000313" key="3">
    <source>
        <dbReference type="Proteomes" id="UP000663801"/>
    </source>
</evidence>
<keyword evidence="3" id="KW-1185">Reference proteome</keyword>
<gene>
    <name evidence="2" type="ORF">JL107_07455</name>
</gene>
<dbReference type="CDD" id="cd06262">
    <property type="entry name" value="metallo-hydrolase-like_MBL-fold"/>
    <property type="match status" value="1"/>
</dbReference>
<proteinExistence type="predicted"/>
<sequence length="264" mass="28804">MSWREVVTGPDLRVLVRTARRDRTTATVIAWAGRAVLVDPSWDPDELADIADRLEAERLTVVAGFATHAHHDHVLWHPRFGSAPRWASPAAADRSRRDRPGLAVALGPDFPPELVALAGDVRALDADRIPWDGPELRLVTHRAHSPGHTAVWLPDARVLLAGDMLSDVELPLPDQGPHALADHEHALTLLHPYVRRAALLVPGHGTVSDAPMDRWAADRNYLTAVLTGADPVDPRLTLPGMSEVHRDTVRQASAHLDDGLDLDG</sequence>
<dbReference type="AlphaFoldDB" id="A0A938YNF5"/>
<comment type="caution">
    <text evidence="2">The sequence shown here is derived from an EMBL/GenBank/DDBJ whole genome shotgun (WGS) entry which is preliminary data.</text>
</comment>
<organism evidence="2 3">
    <name type="scientific">Nakamurella flavida</name>
    <dbReference type="NCBI Taxonomy" id="363630"/>
    <lineage>
        <taxon>Bacteria</taxon>
        <taxon>Bacillati</taxon>
        <taxon>Actinomycetota</taxon>
        <taxon>Actinomycetes</taxon>
        <taxon>Nakamurellales</taxon>
        <taxon>Nakamurellaceae</taxon>
        <taxon>Nakamurella</taxon>
    </lineage>
</organism>
<accession>A0A938YNF5</accession>
<dbReference type="SMART" id="SM00849">
    <property type="entry name" value="Lactamase_B"/>
    <property type="match status" value="1"/>
</dbReference>
<dbReference type="Gene3D" id="3.60.15.10">
    <property type="entry name" value="Ribonuclease Z/Hydroxyacylglutathione hydrolase-like"/>
    <property type="match status" value="1"/>
</dbReference>
<reference evidence="2" key="1">
    <citation type="submission" date="2021-01" db="EMBL/GenBank/DDBJ databases">
        <title>KCTC 19127 draft genome.</title>
        <authorList>
            <person name="An D."/>
        </authorList>
    </citation>
    <scope>NUCLEOTIDE SEQUENCE</scope>
    <source>
        <strain evidence="2">KCTC 19127</strain>
    </source>
</reference>
<name>A0A938YNF5_9ACTN</name>
<protein>
    <submittedName>
        <fullName evidence="2">MBL fold metallo-hydrolase</fullName>
    </submittedName>
</protein>
<dbReference type="PANTHER" id="PTHR42951">
    <property type="entry name" value="METALLO-BETA-LACTAMASE DOMAIN-CONTAINING"/>
    <property type="match status" value="1"/>
</dbReference>
<evidence type="ECO:0000259" key="1">
    <source>
        <dbReference type="SMART" id="SM00849"/>
    </source>
</evidence>
<dbReference type="InterPro" id="IPR050855">
    <property type="entry name" value="NDM-1-like"/>
</dbReference>
<dbReference type="Proteomes" id="UP000663801">
    <property type="component" value="Unassembled WGS sequence"/>
</dbReference>
<feature type="domain" description="Metallo-beta-lactamase" evidence="1">
    <location>
        <begin position="23"/>
        <end position="204"/>
    </location>
</feature>
<dbReference type="EMBL" id="JAERWL010000006">
    <property type="protein sequence ID" value="MBM9476273.1"/>
    <property type="molecule type" value="Genomic_DNA"/>
</dbReference>
<dbReference type="RefSeq" id="WP_205256351.1">
    <property type="nucleotide sequence ID" value="NZ_BAAAPV010000001.1"/>
</dbReference>
<evidence type="ECO:0000313" key="2">
    <source>
        <dbReference type="EMBL" id="MBM9476273.1"/>
    </source>
</evidence>